<evidence type="ECO:0000313" key="2">
    <source>
        <dbReference type="EnsemblMetazoa" id="GBRI017513-PA"/>
    </source>
</evidence>
<dbReference type="EnsemblMetazoa" id="GBRI017513-RA">
    <property type="protein sequence ID" value="GBRI017513-PA"/>
    <property type="gene ID" value="GBRI017513"/>
</dbReference>
<proteinExistence type="predicted"/>
<evidence type="ECO:0000313" key="3">
    <source>
        <dbReference type="Proteomes" id="UP000091820"/>
    </source>
</evidence>
<feature type="compositionally biased region" description="Low complexity" evidence="1">
    <location>
        <begin position="30"/>
        <end position="45"/>
    </location>
</feature>
<evidence type="ECO:0000256" key="1">
    <source>
        <dbReference type="SAM" id="MobiDB-lite"/>
    </source>
</evidence>
<reference evidence="2" key="2">
    <citation type="submission" date="2020-05" db="UniProtKB">
        <authorList>
            <consortium name="EnsemblMetazoa"/>
        </authorList>
    </citation>
    <scope>IDENTIFICATION</scope>
    <source>
        <strain evidence="2">IAEA</strain>
    </source>
</reference>
<protein>
    <submittedName>
        <fullName evidence="2">Uncharacterized protein</fullName>
    </submittedName>
</protein>
<organism evidence="2 3">
    <name type="scientific">Glossina brevipalpis</name>
    <dbReference type="NCBI Taxonomy" id="37001"/>
    <lineage>
        <taxon>Eukaryota</taxon>
        <taxon>Metazoa</taxon>
        <taxon>Ecdysozoa</taxon>
        <taxon>Arthropoda</taxon>
        <taxon>Hexapoda</taxon>
        <taxon>Insecta</taxon>
        <taxon>Pterygota</taxon>
        <taxon>Neoptera</taxon>
        <taxon>Endopterygota</taxon>
        <taxon>Diptera</taxon>
        <taxon>Brachycera</taxon>
        <taxon>Muscomorpha</taxon>
        <taxon>Hippoboscoidea</taxon>
        <taxon>Glossinidae</taxon>
        <taxon>Glossina</taxon>
    </lineage>
</organism>
<sequence length="69" mass="8031">MSVVYKRIAHFVLGITAKTTTYISNDNHENNNNNKNNSSNNNNMSRTDFRVNTSSDYVVQFQFQFESDF</sequence>
<keyword evidence="3" id="KW-1185">Reference proteome</keyword>
<dbReference type="Proteomes" id="UP000091820">
    <property type="component" value="Unassembled WGS sequence"/>
</dbReference>
<dbReference type="VEuPathDB" id="VectorBase:GBRI017513"/>
<accession>A0A1A9WF95</accession>
<feature type="region of interest" description="Disordered" evidence="1">
    <location>
        <begin position="23"/>
        <end position="49"/>
    </location>
</feature>
<dbReference type="AlphaFoldDB" id="A0A1A9WF95"/>
<name>A0A1A9WF95_9MUSC</name>
<reference evidence="3" key="1">
    <citation type="submission" date="2014-03" db="EMBL/GenBank/DDBJ databases">
        <authorList>
            <person name="Aksoy S."/>
            <person name="Warren W."/>
            <person name="Wilson R.K."/>
        </authorList>
    </citation>
    <scope>NUCLEOTIDE SEQUENCE [LARGE SCALE GENOMIC DNA]</scope>
    <source>
        <strain evidence="3">IAEA</strain>
    </source>
</reference>